<evidence type="ECO:0000313" key="1">
    <source>
        <dbReference type="EMBL" id="JAH27336.1"/>
    </source>
</evidence>
<sequence>MKTSRKASFWVISSVLATQAYVYKYY</sequence>
<dbReference type="AlphaFoldDB" id="A0A0E9RDY1"/>
<dbReference type="EMBL" id="GBXM01081241">
    <property type="protein sequence ID" value="JAH27336.1"/>
    <property type="molecule type" value="Transcribed_RNA"/>
</dbReference>
<reference evidence="1" key="2">
    <citation type="journal article" date="2015" name="Fish Shellfish Immunol.">
        <title>Early steps in the European eel (Anguilla anguilla)-Vibrio vulnificus interaction in the gills: Role of the RtxA13 toxin.</title>
        <authorList>
            <person name="Callol A."/>
            <person name="Pajuelo D."/>
            <person name="Ebbesson L."/>
            <person name="Teles M."/>
            <person name="MacKenzie S."/>
            <person name="Amaro C."/>
        </authorList>
    </citation>
    <scope>NUCLEOTIDE SEQUENCE</scope>
</reference>
<reference evidence="1" key="1">
    <citation type="submission" date="2014-11" db="EMBL/GenBank/DDBJ databases">
        <authorList>
            <person name="Amaro Gonzalez C."/>
        </authorList>
    </citation>
    <scope>NUCLEOTIDE SEQUENCE</scope>
</reference>
<proteinExistence type="predicted"/>
<organism evidence="1">
    <name type="scientific">Anguilla anguilla</name>
    <name type="common">European freshwater eel</name>
    <name type="synonym">Muraena anguilla</name>
    <dbReference type="NCBI Taxonomy" id="7936"/>
    <lineage>
        <taxon>Eukaryota</taxon>
        <taxon>Metazoa</taxon>
        <taxon>Chordata</taxon>
        <taxon>Craniata</taxon>
        <taxon>Vertebrata</taxon>
        <taxon>Euteleostomi</taxon>
        <taxon>Actinopterygii</taxon>
        <taxon>Neopterygii</taxon>
        <taxon>Teleostei</taxon>
        <taxon>Anguilliformes</taxon>
        <taxon>Anguillidae</taxon>
        <taxon>Anguilla</taxon>
    </lineage>
</organism>
<protein>
    <submittedName>
        <fullName evidence="1">Uncharacterized protein</fullName>
    </submittedName>
</protein>
<name>A0A0E9RDY1_ANGAN</name>
<accession>A0A0E9RDY1</accession>